<dbReference type="SUPFAM" id="SSF51395">
    <property type="entry name" value="FMN-linked oxidoreductases"/>
    <property type="match status" value="1"/>
</dbReference>
<dbReference type="Gene3D" id="3.20.20.70">
    <property type="entry name" value="Aldolase class I"/>
    <property type="match status" value="1"/>
</dbReference>
<dbReference type="InterPro" id="IPR013785">
    <property type="entry name" value="Aldolase_TIM"/>
</dbReference>
<comment type="caution">
    <text evidence="1">The sequence shown here is derived from an EMBL/GenBank/DDBJ whole genome shotgun (WGS) entry which is preliminary data.</text>
</comment>
<dbReference type="EMBL" id="JACHFF010000001">
    <property type="protein sequence ID" value="MBB6422691.1"/>
    <property type="molecule type" value="Genomic_DNA"/>
</dbReference>
<evidence type="ECO:0000313" key="3">
    <source>
        <dbReference type="Proteomes" id="UP000534001"/>
    </source>
</evidence>
<gene>
    <name evidence="2" type="ORF">HNR41_000617</name>
    <name evidence="1" type="ORF">JEOCOQ751_00988</name>
</gene>
<dbReference type="EMBL" id="CAJEWA010000005">
    <property type="protein sequence ID" value="CAD2074654.1"/>
    <property type="molecule type" value="Genomic_DNA"/>
</dbReference>
<protein>
    <submittedName>
        <fullName evidence="2">2,4-dienoyl-CoA reductase-like NADH-dependent reductase (Old Yellow Enzyme family)</fullName>
    </submittedName>
</protein>
<evidence type="ECO:0000313" key="4">
    <source>
        <dbReference type="Proteomes" id="UP000545588"/>
    </source>
</evidence>
<dbReference type="Proteomes" id="UP000534001">
    <property type="component" value="Unassembled WGS sequence"/>
</dbReference>
<dbReference type="AlphaFoldDB" id="A0A6V7RAN9"/>
<organism evidence="1 3">
    <name type="scientific">Jeotgalicoccus coquinae</name>
    <dbReference type="NCBI Taxonomy" id="709509"/>
    <lineage>
        <taxon>Bacteria</taxon>
        <taxon>Bacillati</taxon>
        <taxon>Bacillota</taxon>
        <taxon>Bacilli</taxon>
        <taxon>Bacillales</taxon>
        <taxon>Staphylococcaceae</taxon>
        <taxon>Jeotgalicoccus</taxon>
    </lineage>
</organism>
<accession>A0A6V7RAN9</accession>
<dbReference type="RefSeq" id="WP_184281643.1">
    <property type="nucleotide sequence ID" value="NZ_BMCO01000001.1"/>
</dbReference>
<sequence>MDKGNTDFVAVGRALVVDPHWVEKAEQEEDQKIKRYFTEHDQLSASVPSPLWKLIMEIDGWFPVKKTETM</sequence>
<evidence type="ECO:0000313" key="1">
    <source>
        <dbReference type="EMBL" id="CAD2074654.1"/>
    </source>
</evidence>
<name>A0A6V7RAN9_9STAP</name>
<reference evidence="2 4" key="2">
    <citation type="submission" date="2020-08" db="EMBL/GenBank/DDBJ databases">
        <title>Genomic Encyclopedia of Type Strains, Phase IV (KMG-IV): sequencing the most valuable type-strain genomes for metagenomic binning, comparative biology and taxonomic classification.</title>
        <authorList>
            <person name="Goeker M."/>
        </authorList>
    </citation>
    <scope>NUCLEOTIDE SEQUENCE [LARGE SCALE GENOMIC DNA]</scope>
    <source>
        <strain evidence="2 4">DSM 22419</strain>
    </source>
</reference>
<proteinExistence type="predicted"/>
<reference evidence="1 3" key="1">
    <citation type="submission" date="2020-07" db="EMBL/GenBank/DDBJ databases">
        <authorList>
            <person name="Criscuolo A."/>
        </authorList>
    </citation>
    <scope>NUCLEOTIDE SEQUENCE [LARGE SCALE GENOMIC DNA]</scope>
    <source>
        <strain evidence="1">CIP111751</strain>
    </source>
</reference>
<dbReference type="Proteomes" id="UP000545588">
    <property type="component" value="Unassembled WGS sequence"/>
</dbReference>
<keyword evidence="4" id="KW-1185">Reference proteome</keyword>
<evidence type="ECO:0000313" key="2">
    <source>
        <dbReference type="EMBL" id="MBB6422691.1"/>
    </source>
</evidence>